<organism evidence="1 2">
    <name type="scientific">Anoxybacteroides rupiense</name>
    <dbReference type="NCBI Taxonomy" id="311460"/>
    <lineage>
        <taxon>Bacteria</taxon>
        <taxon>Bacillati</taxon>
        <taxon>Bacillota</taxon>
        <taxon>Bacilli</taxon>
        <taxon>Bacillales</taxon>
        <taxon>Anoxybacillaceae</taxon>
        <taxon>Anoxybacteroides</taxon>
    </lineage>
</organism>
<protein>
    <submittedName>
        <fullName evidence="1">Uncharacterized protein</fullName>
    </submittedName>
</protein>
<evidence type="ECO:0000313" key="1">
    <source>
        <dbReference type="EMBL" id="MDE8563170.1"/>
    </source>
</evidence>
<proteinExistence type="predicted"/>
<reference evidence="1 2" key="1">
    <citation type="submission" date="2023-01" db="EMBL/GenBank/DDBJ databases">
        <title>Genome-based reclassification of Anoxybacillus geothermalis as a later heterotypic synonym of Anoxybacillus rupiensis.</title>
        <authorList>
            <person name="Inan Bektas K."/>
            <person name="Canakci S."/>
            <person name="Belduz A.A."/>
            <person name="Guler H.H."/>
        </authorList>
    </citation>
    <scope>NUCLEOTIDE SEQUENCE [LARGE SCALE GENOMIC DNA]</scope>
    <source>
        <strain evidence="1 2">DSM 17127</strain>
    </source>
</reference>
<keyword evidence="2" id="KW-1185">Reference proteome</keyword>
<comment type="caution">
    <text evidence="1">The sequence shown here is derived from an EMBL/GenBank/DDBJ whole genome shotgun (WGS) entry which is preliminary data.</text>
</comment>
<gene>
    <name evidence="1" type="ORF">PNH38_04625</name>
</gene>
<sequence>MLHHDRALAVIADSLPAHLRGIVDTTNGIDYKLHWITLLNGK</sequence>
<dbReference type="EMBL" id="JAQOTG010000002">
    <property type="protein sequence ID" value="MDE8563170.1"/>
    <property type="molecule type" value="Genomic_DNA"/>
</dbReference>
<evidence type="ECO:0000313" key="2">
    <source>
        <dbReference type="Proteomes" id="UP001213979"/>
    </source>
</evidence>
<name>A0ABT5W3Q1_9BACL</name>
<dbReference type="Proteomes" id="UP001213979">
    <property type="component" value="Unassembled WGS sequence"/>
</dbReference>
<accession>A0ABT5W3Q1</accession>